<keyword evidence="5" id="KW-0805">Transcription regulation</keyword>
<keyword evidence="7" id="KW-0804">Transcription</keyword>
<evidence type="ECO:0000256" key="5">
    <source>
        <dbReference type="ARBA" id="ARBA00023015"/>
    </source>
</evidence>
<reference evidence="10 11" key="1">
    <citation type="journal article" date="2014" name="Genome Announc.">
        <title>Draft genome sequences of eight enterohepatic helicobacter species isolated from both laboratory and wild rodents.</title>
        <authorList>
            <person name="Sheh A."/>
            <person name="Shen Z."/>
            <person name="Fox J.G."/>
        </authorList>
    </citation>
    <scope>NUCLEOTIDE SEQUENCE [LARGE SCALE GENOMIC DNA]</scope>
    <source>
        <strain evidence="10 11">MIT 98-6810</strain>
    </source>
</reference>
<evidence type="ECO:0000313" key="12">
    <source>
        <dbReference type="Proteomes" id="UP000064525"/>
    </source>
</evidence>
<keyword evidence="6" id="KW-0238">DNA-binding</keyword>
<dbReference type="Proteomes" id="UP000064525">
    <property type="component" value="Chromosome I"/>
</dbReference>
<accession>A0A099UEJ7</accession>
<dbReference type="PANTHER" id="PTHR33202">
    <property type="entry name" value="ZINC UPTAKE REGULATION PROTEIN"/>
    <property type="match status" value="1"/>
</dbReference>
<dbReference type="STRING" id="76936.BN2458_PEG0268"/>
<evidence type="ECO:0000256" key="1">
    <source>
        <dbReference type="ARBA" id="ARBA00002997"/>
    </source>
</evidence>
<evidence type="ECO:0000256" key="8">
    <source>
        <dbReference type="PIRSR" id="PIRSR602481-1"/>
    </source>
</evidence>
<sequence>MMSFEQHLREKHLKITPQRIAMLNKIHDNGHMNVEEIYEQIKSIYPSISLATIYKNVNALCEANILREIKAPKDKQRYELSSDKHLHVYCESCGKLEDIKLETGYLENDCGTKTGYDVYDISAVLIGVCPTCKITKESRAR</sequence>
<evidence type="ECO:0000256" key="2">
    <source>
        <dbReference type="ARBA" id="ARBA00007957"/>
    </source>
</evidence>
<dbReference type="InterPro" id="IPR036390">
    <property type="entry name" value="WH_DNA-bd_sf"/>
</dbReference>
<dbReference type="AlphaFoldDB" id="A0A099UEJ7"/>
<reference evidence="9" key="2">
    <citation type="submission" date="2015-11" db="EMBL/GenBank/DDBJ databases">
        <authorList>
            <person name="Zhang Y."/>
            <person name="Guo Z."/>
        </authorList>
    </citation>
    <scope>NUCLEOTIDE SEQUENCE</scope>
    <source>
        <strain evidence="9">1</strain>
    </source>
</reference>
<keyword evidence="8" id="KW-0479">Metal-binding</keyword>
<dbReference type="KEGG" id="hty:BN2458_PEG0268"/>
<dbReference type="PATRIC" id="fig|76936.10.peg.259"/>
<dbReference type="EMBL" id="LN907858">
    <property type="protein sequence ID" value="CUU39155.1"/>
    <property type="molecule type" value="Genomic_DNA"/>
</dbReference>
<dbReference type="InterPro" id="IPR043135">
    <property type="entry name" value="Fur_C"/>
</dbReference>
<dbReference type="GO" id="GO:0008270">
    <property type="term" value="F:zinc ion binding"/>
    <property type="evidence" value="ECO:0007669"/>
    <property type="project" value="TreeGrafter"/>
</dbReference>
<dbReference type="CDD" id="cd07153">
    <property type="entry name" value="Fur_like"/>
    <property type="match status" value="1"/>
</dbReference>
<dbReference type="Gene3D" id="1.10.10.10">
    <property type="entry name" value="Winged helix-like DNA-binding domain superfamily/Winged helix DNA-binding domain"/>
    <property type="match status" value="1"/>
</dbReference>
<organism evidence="9 12">
    <name type="scientific">Helicobacter typhlonius</name>
    <dbReference type="NCBI Taxonomy" id="76936"/>
    <lineage>
        <taxon>Bacteria</taxon>
        <taxon>Pseudomonadati</taxon>
        <taxon>Campylobacterota</taxon>
        <taxon>Epsilonproteobacteria</taxon>
        <taxon>Campylobacterales</taxon>
        <taxon>Helicobacteraceae</taxon>
        <taxon>Helicobacter</taxon>
    </lineage>
</organism>
<evidence type="ECO:0000313" key="10">
    <source>
        <dbReference type="EMBL" id="TLD78367.1"/>
    </source>
</evidence>
<keyword evidence="11" id="KW-1185">Reference proteome</keyword>
<dbReference type="RefSeq" id="WP_034325927.1">
    <property type="nucleotide sequence ID" value="NZ_CAJTQN010000010.1"/>
</dbReference>
<dbReference type="GO" id="GO:0045892">
    <property type="term" value="P:negative regulation of DNA-templated transcription"/>
    <property type="evidence" value="ECO:0007669"/>
    <property type="project" value="TreeGrafter"/>
</dbReference>
<proteinExistence type="inferred from homology"/>
<feature type="binding site" evidence="8">
    <location>
        <position position="93"/>
    </location>
    <ligand>
        <name>Zn(2+)</name>
        <dbReference type="ChEBI" id="CHEBI:29105"/>
    </ligand>
</feature>
<evidence type="ECO:0000256" key="4">
    <source>
        <dbReference type="ARBA" id="ARBA00022833"/>
    </source>
</evidence>
<dbReference type="Proteomes" id="UP000029925">
    <property type="component" value="Unassembled WGS sequence"/>
</dbReference>
<gene>
    <name evidence="9" type="ORF">BN2458_PEG0268</name>
    <name evidence="10" type="ORF">LS75_006235</name>
</gene>
<comment type="similarity">
    <text evidence="2">Belongs to the Fur family.</text>
</comment>
<evidence type="ECO:0000256" key="6">
    <source>
        <dbReference type="ARBA" id="ARBA00023125"/>
    </source>
</evidence>
<dbReference type="GO" id="GO:0003700">
    <property type="term" value="F:DNA-binding transcription factor activity"/>
    <property type="evidence" value="ECO:0007669"/>
    <property type="project" value="InterPro"/>
</dbReference>
<dbReference type="GO" id="GO:0000976">
    <property type="term" value="F:transcription cis-regulatory region binding"/>
    <property type="evidence" value="ECO:0007669"/>
    <property type="project" value="TreeGrafter"/>
</dbReference>
<dbReference type="InterPro" id="IPR036388">
    <property type="entry name" value="WH-like_DNA-bd_sf"/>
</dbReference>
<name>A0A099UEJ7_9HELI</name>
<dbReference type="Gene3D" id="3.30.1490.190">
    <property type="match status" value="1"/>
</dbReference>
<evidence type="ECO:0000313" key="9">
    <source>
        <dbReference type="EMBL" id="CUU39155.1"/>
    </source>
</evidence>
<evidence type="ECO:0000313" key="11">
    <source>
        <dbReference type="Proteomes" id="UP000029925"/>
    </source>
</evidence>
<feature type="binding site" evidence="8">
    <location>
        <position position="129"/>
    </location>
    <ligand>
        <name>Zn(2+)</name>
        <dbReference type="ChEBI" id="CHEBI:29105"/>
    </ligand>
</feature>
<feature type="binding site" evidence="8">
    <location>
        <position position="132"/>
    </location>
    <ligand>
        <name>Zn(2+)</name>
        <dbReference type="ChEBI" id="CHEBI:29105"/>
    </ligand>
</feature>
<dbReference type="PANTHER" id="PTHR33202:SF7">
    <property type="entry name" value="FERRIC UPTAKE REGULATION PROTEIN"/>
    <property type="match status" value="1"/>
</dbReference>
<reference evidence="12" key="3">
    <citation type="submission" date="2015-11" db="EMBL/GenBank/DDBJ databases">
        <authorList>
            <person name="Anvar S.Y."/>
        </authorList>
    </citation>
    <scope>NUCLEOTIDE SEQUENCE [LARGE SCALE GENOMIC DNA]</scope>
</reference>
<dbReference type="SUPFAM" id="SSF46785">
    <property type="entry name" value="Winged helix' DNA-binding domain"/>
    <property type="match status" value="1"/>
</dbReference>
<evidence type="ECO:0000256" key="3">
    <source>
        <dbReference type="ARBA" id="ARBA00022491"/>
    </source>
</evidence>
<comment type="function">
    <text evidence="1">Acts as a global negative controlling element, employing Fe(2+) as a cofactor to bind the operator of the repressed genes.</text>
</comment>
<dbReference type="OrthoDB" id="8659436at2"/>
<protein>
    <submittedName>
        <fullName evidence="9">Transcriptional regulator, FUR family</fullName>
    </submittedName>
    <submittedName>
        <fullName evidence="10">Transcriptional repressor</fullName>
    </submittedName>
</protein>
<feature type="binding site" evidence="8">
    <location>
        <position position="90"/>
    </location>
    <ligand>
        <name>Zn(2+)</name>
        <dbReference type="ChEBI" id="CHEBI:29105"/>
    </ligand>
</feature>
<keyword evidence="4 8" id="KW-0862">Zinc</keyword>
<evidence type="ECO:0000256" key="7">
    <source>
        <dbReference type="ARBA" id="ARBA00023163"/>
    </source>
</evidence>
<dbReference type="EMBL" id="JRPF02000006">
    <property type="protein sequence ID" value="TLD78367.1"/>
    <property type="molecule type" value="Genomic_DNA"/>
</dbReference>
<dbReference type="GeneID" id="78150603"/>
<comment type="cofactor">
    <cofactor evidence="8">
        <name>Zn(2+)</name>
        <dbReference type="ChEBI" id="CHEBI:29105"/>
    </cofactor>
    <text evidence="8">Binds 1 zinc ion per subunit.</text>
</comment>
<dbReference type="InterPro" id="IPR002481">
    <property type="entry name" value="FUR"/>
</dbReference>
<keyword evidence="3" id="KW-0678">Repressor</keyword>
<dbReference type="GO" id="GO:1900376">
    <property type="term" value="P:regulation of secondary metabolite biosynthetic process"/>
    <property type="evidence" value="ECO:0007669"/>
    <property type="project" value="TreeGrafter"/>
</dbReference>
<dbReference type="Pfam" id="PF01475">
    <property type="entry name" value="FUR"/>
    <property type="match status" value="1"/>
</dbReference>